<dbReference type="GO" id="GO:0009252">
    <property type="term" value="P:peptidoglycan biosynthetic process"/>
    <property type="evidence" value="ECO:0007669"/>
    <property type="project" value="UniProtKB-UniRule"/>
</dbReference>
<dbReference type="InterPro" id="IPR005758">
    <property type="entry name" value="UDP-N-AcMur_Ala_ligase_MurC"/>
</dbReference>
<reference evidence="19 20" key="1">
    <citation type="submission" date="2018-06" db="EMBL/GenBank/DDBJ databases">
        <authorList>
            <consortium name="Pathogen Informatics"/>
            <person name="Doyle S."/>
        </authorList>
    </citation>
    <scope>NUCLEOTIDE SEQUENCE [LARGE SCALE GENOMIC DNA]</scope>
    <source>
        <strain evidence="19 20">NCTC11088</strain>
    </source>
</reference>
<evidence type="ECO:0000256" key="6">
    <source>
        <dbReference type="ARBA" id="ARBA00022618"/>
    </source>
</evidence>
<dbReference type="GO" id="GO:0005524">
    <property type="term" value="F:ATP binding"/>
    <property type="evidence" value="ECO:0007669"/>
    <property type="project" value="UniProtKB-UniRule"/>
</dbReference>
<gene>
    <name evidence="14 19" type="primary">murC</name>
    <name evidence="19" type="ORF">NCTC11088_02022</name>
</gene>
<feature type="transmembrane region" description="Helical" evidence="15">
    <location>
        <begin position="12"/>
        <end position="32"/>
    </location>
</feature>
<dbReference type="AlphaFoldDB" id="A0A379DDZ6"/>
<comment type="catalytic activity">
    <reaction evidence="13 14">
        <text>UDP-N-acetyl-alpha-D-muramate + L-alanine + ATP = UDP-N-acetyl-alpha-D-muramoyl-L-alanine + ADP + phosphate + H(+)</text>
        <dbReference type="Rhea" id="RHEA:23372"/>
        <dbReference type="ChEBI" id="CHEBI:15378"/>
        <dbReference type="ChEBI" id="CHEBI:30616"/>
        <dbReference type="ChEBI" id="CHEBI:43474"/>
        <dbReference type="ChEBI" id="CHEBI:57972"/>
        <dbReference type="ChEBI" id="CHEBI:70757"/>
        <dbReference type="ChEBI" id="CHEBI:83898"/>
        <dbReference type="ChEBI" id="CHEBI:456216"/>
        <dbReference type="EC" id="6.3.2.8"/>
    </reaction>
</comment>
<sequence length="467" mass="52527">MDNFKIDEHKYSHIHFIGIGGISMSAIAQILINYDYFVSGSDRKSSSITDKLESLGAKIYFEHNQENIKGADLIIYTDAINLDNKELEAAIKSKVDIIDRASFLGQLMKNYKTSIAVSGTHGKTSTTSMLTEILLNTNYNPTILLGGNLNEIGGNVKIGAKNLLLTEACEYRANILKYFPTTSVILNIDEDHLDFFDNIEHIISTFVGLVNNLKETDILVLNIDDEKVKNLKKEAVCKVITCSTIAETSDYFAKNINLSNEYPTYDLYYQGKFMGNVKLSVLGEHNIYNSLCAIAAAHENNIDFYTIIENLEKYNGVHRRLEFKGTYNGATVVDDYAHHPTEIKASLKALKIQCKARLFCIFQPHTFTRTKLLLDSFSQSFDDTDLTIITDIYAAREKDYGDIHSKTLVNAINNYEDCAVYMSDFHEIVTYLKNELQSGDIVVTMGAGDVYKIGDELLNFNLNKKAL</sequence>
<dbReference type="NCBIfam" id="TIGR01082">
    <property type="entry name" value="murC"/>
    <property type="match status" value="1"/>
</dbReference>
<dbReference type="Gene3D" id="3.40.50.720">
    <property type="entry name" value="NAD(P)-binding Rossmann-like Domain"/>
    <property type="match status" value="1"/>
</dbReference>
<dbReference type="SUPFAM" id="SSF53244">
    <property type="entry name" value="MurD-like peptide ligases, peptide-binding domain"/>
    <property type="match status" value="1"/>
</dbReference>
<dbReference type="GO" id="GO:0005737">
    <property type="term" value="C:cytoplasm"/>
    <property type="evidence" value="ECO:0007669"/>
    <property type="project" value="UniProtKB-SubCell"/>
</dbReference>
<evidence type="ECO:0000259" key="17">
    <source>
        <dbReference type="Pfam" id="PF02875"/>
    </source>
</evidence>
<evidence type="ECO:0000259" key="16">
    <source>
        <dbReference type="Pfam" id="PF01225"/>
    </source>
</evidence>
<evidence type="ECO:0000256" key="15">
    <source>
        <dbReference type="SAM" id="Phobius"/>
    </source>
</evidence>
<dbReference type="InterPro" id="IPR013221">
    <property type="entry name" value="Mur_ligase_cen"/>
</dbReference>
<comment type="similarity">
    <text evidence="14">Belongs to the MurCDEF family.</text>
</comment>
<comment type="function">
    <text evidence="14">Cell wall formation.</text>
</comment>
<protein>
    <recommendedName>
        <fullName evidence="3 14">UDP-N-acetylmuramate--L-alanine ligase</fullName>
        <ecNumber evidence="3 14">6.3.2.8</ecNumber>
    </recommendedName>
    <alternativeName>
        <fullName evidence="14">UDP-N-acetylmuramoyl-L-alanine synthetase</fullName>
    </alternativeName>
</protein>
<dbReference type="SUPFAM" id="SSF53623">
    <property type="entry name" value="MurD-like peptide ligases, catalytic domain"/>
    <property type="match status" value="1"/>
</dbReference>
<comment type="pathway">
    <text evidence="2 14">Cell wall biogenesis; peptidoglycan biosynthesis.</text>
</comment>
<dbReference type="RefSeq" id="WP_004821757.1">
    <property type="nucleotide sequence ID" value="NZ_UGTH01000001.1"/>
</dbReference>
<comment type="subcellular location">
    <subcellularLocation>
        <location evidence="1 14">Cytoplasm</location>
    </subcellularLocation>
</comment>
<keyword evidence="9 14" id="KW-0133">Cell shape</keyword>
<dbReference type="InterPro" id="IPR036565">
    <property type="entry name" value="Mur-like_cat_sf"/>
</dbReference>
<keyword evidence="8 14" id="KW-0067">ATP-binding</keyword>
<evidence type="ECO:0000256" key="2">
    <source>
        <dbReference type="ARBA" id="ARBA00004752"/>
    </source>
</evidence>
<keyword evidence="6 14" id="KW-0132">Cell division</keyword>
<dbReference type="PANTHER" id="PTHR43445:SF3">
    <property type="entry name" value="UDP-N-ACETYLMURAMATE--L-ALANINE LIGASE"/>
    <property type="match status" value="1"/>
</dbReference>
<dbReference type="GO" id="GO:0008763">
    <property type="term" value="F:UDP-N-acetylmuramate-L-alanine ligase activity"/>
    <property type="evidence" value="ECO:0007669"/>
    <property type="project" value="UniProtKB-UniRule"/>
</dbReference>
<name>A0A379DDZ6_9FIRM</name>
<dbReference type="UniPathway" id="UPA00219"/>
<evidence type="ECO:0000256" key="4">
    <source>
        <dbReference type="ARBA" id="ARBA00022490"/>
    </source>
</evidence>
<keyword evidence="11 14" id="KW-0131">Cell cycle</keyword>
<organism evidence="19 20">
    <name type="scientific">Peptoniphilus indolicus</name>
    <dbReference type="NCBI Taxonomy" id="33030"/>
    <lineage>
        <taxon>Bacteria</taxon>
        <taxon>Bacillati</taxon>
        <taxon>Bacillota</taxon>
        <taxon>Tissierellia</taxon>
        <taxon>Tissierellales</taxon>
        <taxon>Peptoniphilaceae</taxon>
        <taxon>Peptoniphilus</taxon>
    </lineage>
</organism>
<dbReference type="EMBL" id="UGTH01000001">
    <property type="protein sequence ID" value="SUB76208.1"/>
    <property type="molecule type" value="Genomic_DNA"/>
</dbReference>
<evidence type="ECO:0000256" key="10">
    <source>
        <dbReference type="ARBA" id="ARBA00022984"/>
    </source>
</evidence>
<evidence type="ECO:0000256" key="3">
    <source>
        <dbReference type="ARBA" id="ARBA00012211"/>
    </source>
</evidence>
<keyword evidence="15" id="KW-0812">Transmembrane</keyword>
<evidence type="ECO:0000256" key="5">
    <source>
        <dbReference type="ARBA" id="ARBA00022598"/>
    </source>
</evidence>
<keyword evidence="15" id="KW-0472">Membrane</keyword>
<dbReference type="Gene3D" id="3.40.1190.10">
    <property type="entry name" value="Mur-like, catalytic domain"/>
    <property type="match status" value="1"/>
</dbReference>
<evidence type="ECO:0000256" key="12">
    <source>
        <dbReference type="ARBA" id="ARBA00023316"/>
    </source>
</evidence>
<evidence type="ECO:0000256" key="1">
    <source>
        <dbReference type="ARBA" id="ARBA00004496"/>
    </source>
</evidence>
<dbReference type="HAMAP" id="MF_00046">
    <property type="entry name" value="MurC"/>
    <property type="match status" value="1"/>
</dbReference>
<evidence type="ECO:0000259" key="18">
    <source>
        <dbReference type="Pfam" id="PF08245"/>
    </source>
</evidence>
<dbReference type="GO" id="GO:0008360">
    <property type="term" value="P:regulation of cell shape"/>
    <property type="evidence" value="ECO:0007669"/>
    <property type="project" value="UniProtKB-KW"/>
</dbReference>
<feature type="domain" description="Mur ligase C-terminal" evidence="17">
    <location>
        <begin position="319"/>
        <end position="448"/>
    </location>
</feature>
<keyword evidence="12 14" id="KW-0961">Cell wall biogenesis/degradation</keyword>
<keyword evidence="10 14" id="KW-0573">Peptidoglycan synthesis</keyword>
<feature type="domain" description="Mur ligase N-terminal catalytic" evidence="16">
    <location>
        <begin position="13"/>
        <end position="111"/>
    </location>
</feature>
<keyword evidence="5 14" id="KW-0436">Ligase</keyword>
<keyword evidence="7 14" id="KW-0547">Nucleotide-binding</keyword>
<dbReference type="Pfam" id="PF01225">
    <property type="entry name" value="Mur_ligase"/>
    <property type="match status" value="1"/>
</dbReference>
<evidence type="ECO:0000313" key="19">
    <source>
        <dbReference type="EMBL" id="SUB76208.1"/>
    </source>
</evidence>
<evidence type="ECO:0000256" key="7">
    <source>
        <dbReference type="ARBA" id="ARBA00022741"/>
    </source>
</evidence>
<dbReference type="Gene3D" id="3.90.190.20">
    <property type="entry name" value="Mur ligase, C-terminal domain"/>
    <property type="match status" value="1"/>
</dbReference>
<dbReference type="Proteomes" id="UP000254777">
    <property type="component" value="Unassembled WGS sequence"/>
</dbReference>
<keyword evidence="15" id="KW-1133">Transmembrane helix</keyword>
<proteinExistence type="inferred from homology"/>
<dbReference type="EC" id="6.3.2.8" evidence="3 14"/>
<dbReference type="SUPFAM" id="SSF51984">
    <property type="entry name" value="MurCD N-terminal domain"/>
    <property type="match status" value="1"/>
</dbReference>
<accession>A0A379DDZ6</accession>
<evidence type="ECO:0000256" key="11">
    <source>
        <dbReference type="ARBA" id="ARBA00023306"/>
    </source>
</evidence>
<dbReference type="InterPro" id="IPR050061">
    <property type="entry name" value="MurCDEF_pg_biosynth"/>
</dbReference>
<evidence type="ECO:0000256" key="14">
    <source>
        <dbReference type="HAMAP-Rule" id="MF_00046"/>
    </source>
</evidence>
<dbReference type="InterPro" id="IPR004101">
    <property type="entry name" value="Mur_ligase_C"/>
</dbReference>
<evidence type="ECO:0000256" key="8">
    <source>
        <dbReference type="ARBA" id="ARBA00022840"/>
    </source>
</evidence>
<keyword evidence="4 14" id="KW-0963">Cytoplasm</keyword>
<dbReference type="Pfam" id="PF08245">
    <property type="entry name" value="Mur_ligase_M"/>
    <property type="match status" value="1"/>
</dbReference>
<dbReference type="PANTHER" id="PTHR43445">
    <property type="entry name" value="UDP-N-ACETYLMURAMATE--L-ALANINE LIGASE-RELATED"/>
    <property type="match status" value="1"/>
</dbReference>
<feature type="binding site" evidence="14">
    <location>
        <begin position="119"/>
        <end position="125"/>
    </location>
    <ligand>
        <name>ATP</name>
        <dbReference type="ChEBI" id="CHEBI:30616"/>
    </ligand>
</feature>
<dbReference type="GO" id="GO:0051301">
    <property type="term" value="P:cell division"/>
    <property type="evidence" value="ECO:0007669"/>
    <property type="project" value="UniProtKB-KW"/>
</dbReference>
<feature type="domain" description="Mur ligase central" evidence="18">
    <location>
        <begin position="117"/>
        <end position="297"/>
    </location>
</feature>
<dbReference type="InterPro" id="IPR036615">
    <property type="entry name" value="Mur_ligase_C_dom_sf"/>
</dbReference>
<dbReference type="Pfam" id="PF02875">
    <property type="entry name" value="Mur_ligase_C"/>
    <property type="match status" value="1"/>
</dbReference>
<dbReference type="GO" id="GO:0071555">
    <property type="term" value="P:cell wall organization"/>
    <property type="evidence" value="ECO:0007669"/>
    <property type="project" value="UniProtKB-KW"/>
</dbReference>
<dbReference type="InterPro" id="IPR000713">
    <property type="entry name" value="Mur_ligase_N"/>
</dbReference>
<evidence type="ECO:0000256" key="9">
    <source>
        <dbReference type="ARBA" id="ARBA00022960"/>
    </source>
</evidence>
<evidence type="ECO:0000256" key="13">
    <source>
        <dbReference type="ARBA" id="ARBA00047833"/>
    </source>
</evidence>
<evidence type="ECO:0000313" key="20">
    <source>
        <dbReference type="Proteomes" id="UP000254777"/>
    </source>
</evidence>